<name>A0ABV0K5F2_9CYAN</name>
<keyword evidence="3" id="KW-1185">Reference proteome</keyword>
<keyword evidence="2" id="KW-0255">Endonuclease</keyword>
<dbReference type="PANTHER" id="PTHR35400">
    <property type="entry name" value="SLR1083 PROTEIN"/>
    <property type="match status" value="1"/>
</dbReference>
<evidence type="ECO:0000313" key="3">
    <source>
        <dbReference type="Proteomes" id="UP001482513"/>
    </source>
</evidence>
<dbReference type="InterPro" id="IPR012296">
    <property type="entry name" value="Nuclease_put_TT1808"/>
</dbReference>
<dbReference type="Gene3D" id="3.90.1570.10">
    <property type="entry name" value="tt1808, chain A"/>
    <property type="match status" value="1"/>
</dbReference>
<dbReference type="RefSeq" id="WP_190705208.1">
    <property type="nucleotide sequence ID" value="NZ_JAMPKX010000006.1"/>
</dbReference>
<dbReference type="SUPFAM" id="SSF52980">
    <property type="entry name" value="Restriction endonuclease-like"/>
    <property type="match status" value="1"/>
</dbReference>
<organism evidence="2 3">
    <name type="scientific">Leptolyngbya subtilissima DQ-A4</name>
    <dbReference type="NCBI Taxonomy" id="2933933"/>
    <lineage>
        <taxon>Bacteria</taxon>
        <taxon>Bacillati</taxon>
        <taxon>Cyanobacteriota</taxon>
        <taxon>Cyanophyceae</taxon>
        <taxon>Leptolyngbyales</taxon>
        <taxon>Leptolyngbyaceae</taxon>
        <taxon>Leptolyngbya group</taxon>
        <taxon>Leptolyngbya</taxon>
    </lineage>
</organism>
<proteinExistence type="predicted"/>
<comment type="caution">
    <text evidence="2">The sequence shown here is derived from an EMBL/GenBank/DDBJ whole genome shotgun (WGS) entry which is preliminary data.</text>
</comment>
<dbReference type="InterPro" id="IPR011335">
    <property type="entry name" value="Restrct_endonuc-II-like"/>
</dbReference>
<keyword evidence="2" id="KW-0540">Nuclease</keyword>
<evidence type="ECO:0000259" key="1">
    <source>
        <dbReference type="Pfam" id="PF05685"/>
    </source>
</evidence>
<evidence type="ECO:0000313" key="2">
    <source>
        <dbReference type="EMBL" id="MEP0948013.1"/>
    </source>
</evidence>
<dbReference type="GO" id="GO:0004519">
    <property type="term" value="F:endonuclease activity"/>
    <property type="evidence" value="ECO:0007669"/>
    <property type="project" value="UniProtKB-KW"/>
</dbReference>
<gene>
    <name evidence="2" type="ORF">NC992_14100</name>
</gene>
<dbReference type="Pfam" id="PF05685">
    <property type="entry name" value="Uma2"/>
    <property type="match status" value="1"/>
</dbReference>
<reference evidence="2 3" key="1">
    <citation type="submission" date="2022-04" db="EMBL/GenBank/DDBJ databases">
        <title>Positive selection, recombination, and allopatry shape intraspecific diversity of widespread and dominant cyanobacteria.</title>
        <authorList>
            <person name="Wei J."/>
            <person name="Shu W."/>
            <person name="Hu C."/>
        </authorList>
    </citation>
    <scope>NUCLEOTIDE SEQUENCE [LARGE SCALE GENOMIC DNA]</scope>
    <source>
        <strain evidence="2 3">DQ-A4</strain>
    </source>
</reference>
<dbReference type="InterPro" id="IPR008538">
    <property type="entry name" value="Uma2"/>
</dbReference>
<feature type="domain" description="Putative restriction endonuclease" evidence="1">
    <location>
        <begin position="24"/>
        <end position="193"/>
    </location>
</feature>
<keyword evidence="2" id="KW-0378">Hydrolase</keyword>
<sequence length="229" mass="25679">MTATSLAKTAPRTIPQNQWHRATWADYVALRDDPSGEHTKLAFNEGWLWVTMDAEGISHAAVSDLFTSLLFLWAIQHPEEVFSSLGRCLLERAEVRASAPDLVLYVGADYPQWQPGEPRRIDLNQIRVPNLVGEISDTTLASDLDEKKHLYAALGIPEYWVVDVRGQRVFAFLRQENGEYLPCETSQALAGLPIALLDETLQRLAQGTNTSAAAWFSQQMTTLTQEQPR</sequence>
<dbReference type="Proteomes" id="UP001482513">
    <property type="component" value="Unassembled WGS sequence"/>
</dbReference>
<dbReference type="PANTHER" id="PTHR35400:SF1">
    <property type="entry name" value="SLR1083 PROTEIN"/>
    <property type="match status" value="1"/>
</dbReference>
<protein>
    <submittedName>
        <fullName evidence="2">Uma2 family endonuclease</fullName>
    </submittedName>
</protein>
<dbReference type="EMBL" id="JAMPKX010000006">
    <property type="protein sequence ID" value="MEP0948013.1"/>
    <property type="molecule type" value="Genomic_DNA"/>
</dbReference>
<dbReference type="CDD" id="cd06260">
    <property type="entry name" value="DUF820-like"/>
    <property type="match status" value="1"/>
</dbReference>
<accession>A0ABV0K5F2</accession>